<keyword evidence="2 13" id="KW-0728">SH3 domain</keyword>
<dbReference type="GO" id="GO:1990429">
    <property type="term" value="C:peroxisomal importomer complex"/>
    <property type="evidence" value="ECO:0007669"/>
    <property type="project" value="TreeGrafter"/>
</dbReference>
<evidence type="ECO:0000256" key="11">
    <source>
        <dbReference type="ARBA" id="ARBA00034535"/>
    </source>
</evidence>
<keyword evidence="5" id="KW-0653">Protein transport</keyword>
<dbReference type="STRING" id="610380.E2B5F3"/>
<evidence type="ECO:0000256" key="9">
    <source>
        <dbReference type="ARBA" id="ARBA00023140"/>
    </source>
</evidence>
<comment type="subcellular location">
    <subcellularLocation>
        <location evidence="12">Peroxisome membrane</location>
    </subcellularLocation>
</comment>
<evidence type="ECO:0000313" key="18">
    <source>
        <dbReference type="Proteomes" id="UP000008237"/>
    </source>
</evidence>
<comment type="similarity">
    <text evidence="1">Belongs to the peroxin-13 family.</text>
</comment>
<dbReference type="InterPro" id="IPR035463">
    <property type="entry name" value="Pex13"/>
</dbReference>
<dbReference type="AlphaFoldDB" id="E2B5F3"/>
<dbReference type="Pfam" id="PF04088">
    <property type="entry name" value="Peroxin-13_N"/>
    <property type="match status" value="1"/>
</dbReference>
<evidence type="ECO:0000256" key="14">
    <source>
        <dbReference type="SAM" id="MobiDB-lite"/>
    </source>
</evidence>
<evidence type="ECO:0000256" key="4">
    <source>
        <dbReference type="ARBA" id="ARBA00022692"/>
    </source>
</evidence>
<dbReference type="InterPro" id="IPR001452">
    <property type="entry name" value="SH3_domain"/>
</dbReference>
<keyword evidence="3" id="KW-0813">Transport</keyword>
<evidence type="ECO:0000313" key="17">
    <source>
        <dbReference type="EMBL" id="EFN89103.1"/>
    </source>
</evidence>
<accession>E2B5F3</accession>
<dbReference type="PROSITE" id="PS50002">
    <property type="entry name" value="SH3"/>
    <property type="match status" value="1"/>
</dbReference>
<dbReference type="Pfam" id="PF14604">
    <property type="entry name" value="SH3_9"/>
    <property type="match status" value="1"/>
</dbReference>
<dbReference type="OrthoDB" id="10037838at2759"/>
<protein>
    <recommendedName>
        <fullName evidence="11">Peroxisomal membrane protein PEX13</fullName>
    </recommendedName>
    <alternativeName>
        <fullName evidence="10">Peroxin-13</fullName>
    </alternativeName>
</protein>
<name>E2B5F3_HARSA</name>
<feature type="transmembrane region" description="Helical" evidence="15">
    <location>
        <begin position="201"/>
        <end position="222"/>
    </location>
</feature>
<keyword evidence="9" id="KW-0576">Peroxisome</keyword>
<evidence type="ECO:0000256" key="15">
    <source>
        <dbReference type="SAM" id="Phobius"/>
    </source>
</evidence>
<dbReference type="GO" id="GO:0005778">
    <property type="term" value="C:peroxisomal membrane"/>
    <property type="evidence" value="ECO:0007669"/>
    <property type="project" value="UniProtKB-SubCell"/>
</dbReference>
<dbReference type="PANTHER" id="PTHR19332">
    <property type="entry name" value="PEROXISOMAL MEMBRANE PROTEIN PEX13"/>
    <property type="match status" value="1"/>
</dbReference>
<keyword evidence="6 15" id="KW-1133">Transmembrane helix</keyword>
<dbReference type="GO" id="GO:0016560">
    <property type="term" value="P:protein import into peroxisome matrix, docking"/>
    <property type="evidence" value="ECO:0007669"/>
    <property type="project" value="InterPro"/>
</dbReference>
<keyword evidence="7" id="KW-0811">Translocation</keyword>
<evidence type="ECO:0000256" key="1">
    <source>
        <dbReference type="ARBA" id="ARBA00006033"/>
    </source>
</evidence>
<keyword evidence="4 15" id="KW-0812">Transmembrane</keyword>
<evidence type="ECO:0000256" key="6">
    <source>
        <dbReference type="ARBA" id="ARBA00022989"/>
    </source>
</evidence>
<dbReference type="InterPro" id="IPR036028">
    <property type="entry name" value="SH3-like_dom_sf"/>
</dbReference>
<reference evidence="17 18" key="1">
    <citation type="journal article" date="2010" name="Science">
        <title>Genomic comparison of the ants Camponotus floridanus and Harpegnathos saltator.</title>
        <authorList>
            <person name="Bonasio R."/>
            <person name="Zhang G."/>
            <person name="Ye C."/>
            <person name="Mutti N.S."/>
            <person name="Fang X."/>
            <person name="Qin N."/>
            <person name="Donahue G."/>
            <person name="Yang P."/>
            <person name="Li Q."/>
            <person name="Li C."/>
            <person name="Zhang P."/>
            <person name="Huang Z."/>
            <person name="Berger S.L."/>
            <person name="Reinberg D."/>
            <person name="Wang J."/>
            <person name="Liebig J."/>
        </authorList>
    </citation>
    <scope>NUCLEOTIDE SEQUENCE [LARGE SCALE GENOMIC DNA]</scope>
    <source>
        <strain evidence="17 18">R22 G/1</strain>
    </source>
</reference>
<dbReference type="Proteomes" id="UP000008237">
    <property type="component" value="Unassembled WGS sequence"/>
</dbReference>
<keyword evidence="8 15" id="KW-0472">Membrane</keyword>
<dbReference type="SMART" id="SM00326">
    <property type="entry name" value="SH3"/>
    <property type="match status" value="1"/>
</dbReference>
<evidence type="ECO:0000256" key="5">
    <source>
        <dbReference type="ARBA" id="ARBA00022927"/>
    </source>
</evidence>
<evidence type="ECO:0000256" key="12">
    <source>
        <dbReference type="ARBA" id="ARBA00046271"/>
    </source>
</evidence>
<dbReference type="InterPro" id="IPR007223">
    <property type="entry name" value="Peroxin-13_N"/>
</dbReference>
<proteinExistence type="inferred from homology"/>
<evidence type="ECO:0000256" key="3">
    <source>
        <dbReference type="ARBA" id="ARBA00022448"/>
    </source>
</evidence>
<dbReference type="OMA" id="EGWFPKK"/>
<evidence type="ECO:0000256" key="7">
    <source>
        <dbReference type="ARBA" id="ARBA00023010"/>
    </source>
</evidence>
<dbReference type="SUPFAM" id="SSF50044">
    <property type="entry name" value="SH3-domain"/>
    <property type="match status" value="1"/>
</dbReference>
<dbReference type="InParanoid" id="E2B5F3"/>
<feature type="region of interest" description="Disordered" evidence="14">
    <location>
        <begin position="1"/>
        <end position="21"/>
    </location>
</feature>
<sequence length="360" mass="40615">MPHTFGPVQTPTVNPPPPVPPRFPIDNYTGYSNYRSFASNYLNNGMYGGFGSYRNYGGYNYPGNQIFYQHDMPMHNNNGLFGYGNMVNSFQQYVEETTRPIVNVVESVLNTLGSITAVVESSHYTLLTSFRTYEVLADNIGRMRSTFGQLLSTLSLIRLLKWIYKKLLVLLGKESQDTLNEMLWQNSMSQMKSQEEGHSPIFTWHTSFLFVTIFAVIPYLILKIMSNVRQIQVQVNKPSTWVKSRYPVQVAHVLYDFVSVSNDELNLKAGQKIWLAPQSLQSKNATGWLIATNGKDIGLVPTNYIQITGQVKKSNLVNDEAIVASQKIQQNVDYSKQTEASEIMTSGNISSENMVSKPIS</sequence>
<evidence type="ECO:0000256" key="13">
    <source>
        <dbReference type="PROSITE-ProRule" id="PRU00192"/>
    </source>
</evidence>
<dbReference type="FunCoup" id="E2B5F3">
    <property type="interactions" value="565"/>
</dbReference>
<feature type="domain" description="SH3" evidence="16">
    <location>
        <begin position="246"/>
        <end position="310"/>
    </location>
</feature>
<keyword evidence="18" id="KW-1185">Reference proteome</keyword>
<dbReference type="PANTHER" id="PTHR19332:SF1">
    <property type="entry name" value="PEROXISOMAL MEMBRANE PROTEIN PEX13"/>
    <property type="match status" value="1"/>
</dbReference>
<evidence type="ECO:0000256" key="8">
    <source>
        <dbReference type="ARBA" id="ARBA00023136"/>
    </source>
</evidence>
<evidence type="ECO:0000259" key="16">
    <source>
        <dbReference type="PROSITE" id="PS50002"/>
    </source>
</evidence>
<gene>
    <name evidence="17" type="ORF">EAI_07489</name>
</gene>
<dbReference type="Gene3D" id="2.30.30.40">
    <property type="entry name" value="SH3 Domains"/>
    <property type="match status" value="1"/>
</dbReference>
<organism evidence="18">
    <name type="scientific">Harpegnathos saltator</name>
    <name type="common">Jerdon's jumping ant</name>
    <dbReference type="NCBI Taxonomy" id="610380"/>
    <lineage>
        <taxon>Eukaryota</taxon>
        <taxon>Metazoa</taxon>
        <taxon>Ecdysozoa</taxon>
        <taxon>Arthropoda</taxon>
        <taxon>Hexapoda</taxon>
        <taxon>Insecta</taxon>
        <taxon>Pterygota</taxon>
        <taxon>Neoptera</taxon>
        <taxon>Endopterygota</taxon>
        <taxon>Hymenoptera</taxon>
        <taxon>Apocrita</taxon>
        <taxon>Aculeata</taxon>
        <taxon>Formicoidea</taxon>
        <taxon>Formicidae</taxon>
        <taxon>Ponerinae</taxon>
        <taxon>Ponerini</taxon>
        <taxon>Harpegnathos</taxon>
    </lineage>
</organism>
<evidence type="ECO:0000256" key="2">
    <source>
        <dbReference type="ARBA" id="ARBA00022443"/>
    </source>
</evidence>
<dbReference type="CDD" id="cd11864">
    <property type="entry name" value="SH3_PEX13_eumet"/>
    <property type="match status" value="1"/>
</dbReference>
<evidence type="ECO:0000256" key="10">
    <source>
        <dbReference type="ARBA" id="ARBA00029693"/>
    </source>
</evidence>
<dbReference type="EMBL" id="GL445816">
    <property type="protein sequence ID" value="EFN89103.1"/>
    <property type="molecule type" value="Genomic_DNA"/>
</dbReference>